<dbReference type="EMBL" id="JBHUFZ010000003">
    <property type="protein sequence ID" value="MFD1888872.1"/>
    <property type="molecule type" value="Genomic_DNA"/>
</dbReference>
<evidence type="ECO:0000256" key="1">
    <source>
        <dbReference type="SAM" id="Phobius"/>
    </source>
</evidence>
<keyword evidence="1" id="KW-0472">Membrane</keyword>
<feature type="transmembrane region" description="Helical" evidence="1">
    <location>
        <begin position="151"/>
        <end position="168"/>
    </location>
</feature>
<keyword evidence="1" id="KW-1133">Transmembrane helix</keyword>
<evidence type="ECO:0008006" key="4">
    <source>
        <dbReference type="Google" id="ProtNLM"/>
    </source>
</evidence>
<comment type="caution">
    <text evidence="2">The sequence shown here is derived from an EMBL/GenBank/DDBJ whole genome shotgun (WGS) entry which is preliminary data.</text>
</comment>
<feature type="transmembrane region" description="Helical" evidence="1">
    <location>
        <begin position="219"/>
        <end position="242"/>
    </location>
</feature>
<name>A0ABW4RRT0_9ACTN</name>
<keyword evidence="3" id="KW-1185">Reference proteome</keyword>
<proteinExistence type="predicted"/>
<protein>
    <recommendedName>
        <fullName evidence="4">DUF2157 domain-containing protein</fullName>
    </recommendedName>
</protein>
<sequence>MTATMDPHEVSRLDALMESGEAMDNHDWHRVFVEQMRYRGAGGTAIGEAWAEVESHCAESGQRAVHAFGDPTDYADQLAGPARLWPAFRHQMLAVALGSIALACVALLPWTLARPAVISWGTLAQVLAFLLFGLVTTAVYLWSRSSTGRRVAGFMAAMAVWQLSMPALRSWDATAFTASAWQLWLLAALLVAGATWATVRQVGNHVVDPRGADDPAARWWLRVAPWLVPALALGILLVRAIAHL</sequence>
<feature type="transmembrane region" description="Helical" evidence="1">
    <location>
        <begin position="118"/>
        <end position="142"/>
    </location>
</feature>
<gene>
    <name evidence="2" type="ORF">ACFSCS_01555</name>
</gene>
<feature type="transmembrane region" description="Helical" evidence="1">
    <location>
        <begin position="92"/>
        <end position="112"/>
    </location>
</feature>
<organism evidence="2 3">
    <name type="scientific">Luteococcus peritonei</name>
    <dbReference type="NCBI Taxonomy" id="88874"/>
    <lineage>
        <taxon>Bacteria</taxon>
        <taxon>Bacillati</taxon>
        <taxon>Actinomycetota</taxon>
        <taxon>Actinomycetes</taxon>
        <taxon>Propionibacteriales</taxon>
        <taxon>Propionibacteriaceae</taxon>
        <taxon>Luteococcus</taxon>
    </lineage>
</organism>
<evidence type="ECO:0000313" key="2">
    <source>
        <dbReference type="EMBL" id="MFD1888872.1"/>
    </source>
</evidence>
<reference evidence="3" key="1">
    <citation type="journal article" date="2019" name="Int. J. Syst. Evol. Microbiol.">
        <title>The Global Catalogue of Microorganisms (GCM) 10K type strain sequencing project: providing services to taxonomists for standard genome sequencing and annotation.</title>
        <authorList>
            <consortium name="The Broad Institute Genomics Platform"/>
            <consortium name="The Broad Institute Genome Sequencing Center for Infectious Disease"/>
            <person name="Wu L."/>
            <person name="Ma J."/>
        </authorList>
    </citation>
    <scope>NUCLEOTIDE SEQUENCE [LARGE SCALE GENOMIC DNA]</scope>
    <source>
        <strain evidence="3">CAIM 431</strain>
    </source>
</reference>
<accession>A0ABW4RRT0</accession>
<dbReference type="Proteomes" id="UP001597326">
    <property type="component" value="Unassembled WGS sequence"/>
</dbReference>
<evidence type="ECO:0000313" key="3">
    <source>
        <dbReference type="Proteomes" id="UP001597326"/>
    </source>
</evidence>
<keyword evidence="1" id="KW-0812">Transmembrane</keyword>
<dbReference type="RefSeq" id="WP_343871953.1">
    <property type="nucleotide sequence ID" value="NZ_BAAAIX010000003.1"/>
</dbReference>
<feature type="transmembrane region" description="Helical" evidence="1">
    <location>
        <begin position="180"/>
        <end position="199"/>
    </location>
</feature>